<gene>
    <name evidence="1" type="ORF">GCM10009802_15820</name>
</gene>
<evidence type="ECO:0000313" key="2">
    <source>
        <dbReference type="Proteomes" id="UP001500443"/>
    </source>
</evidence>
<accession>A0ABN2XPE8</accession>
<organism evidence="1 2">
    <name type="scientific">Streptomyces synnematoformans</name>
    <dbReference type="NCBI Taxonomy" id="415721"/>
    <lineage>
        <taxon>Bacteria</taxon>
        <taxon>Bacillati</taxon>
        <taxon>Actinomycetota</taxon>
        <taxon>Actinomycetes</taxon>
        <taxon>Kitasatosporales</taxon>
        <taxon>Streptomycetaceae</taxon>
        <taxon>Streptomyces</taxon>
    </lineage>
</organism>
<reference evidence="1 2" key="1">
    <citation type="journal article" date="2019" name="Int. J. Syst. Evol. Microbiol.">
        <title>The Global Catalogue of Microorganisms (GCM) 10K type strain sequencing project: providing services to taxonomists for standard genome sequencing and annotation.</title>
        <authorList>
            <consortium name="The Broad Institute Genomics Platform"/>
            <consortium name="The Broad Institute Genome Sequencing Center for Infectious Disease"/>
            <person name="Wu L."/>
            <person name="Ma J."/>
        </authorList>
    </citation>
    <scope>NUCLEOTIDE SEQUENCE [LARGE SCALE GENOMIC DNA]</scope>
    <source>
        <strain evidence="1 2">JCM 15481</strain>
    </source>
</reference>
<dbReference type="EMBL" id="BAAAPF010000028">
    <property type="protein sequence ID" value="GAA2115727.1"/>
    <property type="molecule type" value="Genomic_DNA"/>
</dbReference>
<comment type="caution">
    <text evidence="1">The sequence shown here is derived from an EMBL/GenBank/DDBJ whole genome shotgun (WGS) entry which is preliminary data.</text>
</comment>
<dbReference type="Proteomes" id="UP001500443">
    <property type="component" value="Unassembled WGS sequence"/>
</dbReference>
<name>A0ABN2XPE8_9ACTN</name>
<keyword evidence="2" id="KW-1185">Reference proteome</keyword>
<sequence>MPIPVARSAAKPQAEDLGLLRPEGCSLTGARQDSQQVLPYRSGAPVAVAVRCRGNRWVKALST</sequence>
<protein>
    <recommendedName>
        <fullName evidence="3">Transposase</fullName>
    </recommendedName>
</protein>
<evidence type="ECO:0000313" key="1">
    <source>
        <dbReference type="EMBL" id="GAA2115727.1"/>
    </source>
</evidence>
<evidence type="ECO:0008006" key="3">
    <source>
        <dbReference type="Google" id="ProtNLM"/>
    </source>
</evidence>
<proteinExistence type="predicted"/>